<sequence>MGLLDAILGRQKKIASWSGLEDFIDARAAFLVNRSMYEYSRARAGILAEKLFREQSFKDAIEEGRWRAFPLSVSNVLELVDGHLRSAAAGREPALLDALIAAGRNVLGRYPCPAGVDPEWWGQRADGVETSLRRAALAEPKAPQDICKATFDEIFALVPIHPDLMKLDREVVLNHMRGMMVNMAGEAEALLDRRALAGALATGPAPH</sequence>
<dbReference type="Proteomes" id="UP000241808">
    <property type="component" value="Unassembled WGS sequence"/>
</dbReference>
<dbReference type="OrthoDB" id="7847174at2"/>
<keyword evidence="2" id="KW-1185">Reference proteome</keyword>
<proteinExistence type="predicted"/>
<comment type="caution">
    <text evidence="1">The sequence shown here is derived from an EMBL/GenBank/DDBJ whole genome shotgun (WGS) entry which is preliminary data.</text>
</comment>
<dbReference type="EMBL" id="PZZL01000003">
    <property type="protein sequence ID" value="PTM60390.1"/>
    <property type="molecule type" value="Genomic_DNA"/>
</dbReference>
<accession>A0A2T4ZEU1</accession>
<evidence type="ECO:0000313" key="1">
    <source>
        <dbReference type="EMBL" id="PTM60390.1"/>
    </source>
</evidence>
<dbReference type="AlphaFoldDB" id="A0A2T4ZEU1"/>
<protein>
    <submittedName>
        <fullName evidence="1">Uncharacterized protein</fullName>
    </submittedName>
</protein>
<organism evidence="1 2">
    <name type="scientific">Phreatobacter oligotrophus</name>
    <dbReference type="NCBI Taxonomy" id="1122261"/>
    <lineage>
        <taxon>Bacteria</taxon>
        <taxon>Pseudomonadati</taxon>
        <taxon>Pseudomonadota</taxon>
        <taxon>Alphaproteobacteria</taxon>
        <taxon>Hyphomicrobiales</taxon>
        <taxon>Phreatobacteraceae</taxon>
        <taxon>Phreatobacter</taxon>
    </lineage>
</organism>
<reference evidence="1 2" key="1">
    <citation type="submission" date="2018-04" db="EMBL/GenBank/DDBJ databases">
        <title>Genomic Encyclopedia of Archaeal and Bacterial Type Strains, Phase II (KMG-II): from individual species to whole genera.</title>
        <authorList>
            <person name="Goeker M."/>
        </authorList>
    </citation>
    <scope>NUCLEOTIDE SEQUENCE [LARGE SCALE GENOMIC DNA]</scope>
    <source>
        <strain evidence="1 2">DSM 25521</strain>
    </source>
</reference>
<evidence type="ECO:0000313" key="2">
    <source>
        <dbReference type="Proteomes" id="UP000241808"/>
    </source>
</evidence>
<gene>
    <name evidence="1" type="ORF">C8P69_103320</name>
</gene>
<name>A0A2T4ZEU1_9HYPH</name>
<dbReference type="RefSeq" id="WP_108176155.1">
    <property type="nucleotide sequence ID" value="NZ_PZZL01000003.1"/>
</dbReference>